<dbReference type="EnsemblPlants" id="Solyc11g045527.1.1">
    <property type="protein sequence ID" value="Solyc11g045527.1.1"/>
    <property type="gene ID" value="Solyc11g045527.1"/>
</dbReference>
<dbReference type="STRING" id="4081.A0A3Q7JML1"/>
<reference evidence="1" key="2">
    <citation type="submission" date="2019-01" db="UniProtKB">
        <authorList>
            <consortium name="EnsemblPlants"/>
        </authorList>
    </citation>
    <scope>IDENTIFICATION</scope>
    <source>
        <strain evidence="1">cv. Heinz 1706</strain>
    </source>
</reference>
<dbReference type="AlphaFoldDB" id="A0A3Q7JML1"/>
<protein>
    <submittedName>
        <fullName evidence="1">Uncharacterized protein</fullName>
    </submittedName>
</protein>
<name>A0A3Q7JML1_SOLLC</name>
<dbReference type="Proteomes" id="UP000004994">
    <property type="component" value="Chromosome 11"/>
</dbReference>
<sequence length="107" mass="12179">MGKAQSNIVSKEIHSIHINPSCQNQLAFHLDDGWDGFNDLANLRCLRKPSWIPAYSIYVVGSLSSNGLYLLDFYPDRSSPCHVDFKIIQSQKVRSDLESRIDLLKNQ</sequence>
<dbReference type="InParanoid" id="A0A3Q7JML1"/>
<proteinExistence type="predicted"/>
<organism evidence="1">
    <name type="scientific">Solanum lycopersicum</name>
    <name type="common">Tomato</name>
    <name type="synonym">Lycopersicon esculentum</name>
    <dbReference type="NCBI Taxonomy" id="4081"/>
    <lineage>
        <taxon>Eukaryota</taxon>
        <taxon>Viridiplantae</taxon>
        <taxon>Streptophyta</taxon>
        <taxon>Embryophyta</taxon>
        <taxon>Tracheophyta</taxon>
        <taxon>Spermatophyta</taxon>
        <taxon>Magnoliopsida</taxon>
        <taxon>eudicotyledons</taxon>
        <taxon>Gunneridae</taxon>
        <taxon>Pentapetalae</taxon>
        <taxon>asterids</taxon>
        <taxon>lamiids</taxon>
        <taxon>Solanales</taxon>
        <taxon>Solanaceae</taxon>
        <taxon>Solanoideae</taxon>
        <taxon>Solaneae</taxon>
        <taxon>Solanum</taxon>
        <taxon>Solanum subgen. Lycopersicon</taxon>
    </lineage>
</organism>
<evidence type="ECO:0000313" key="2">
    <source>
        <dbReference type="Proteomes" id="UP000004994"/>
    </source>
</evidence>
<dbReference type="Gramene" id="Solyc11g045527.1.1">
    <property type="protein sequence ID" value="Solyc11g045527.1.1"/>
    <property type="gene ID" value="Solyc11g045527.1"/>
</dbReference>
<reference evidence="1" key="1">
    <citation type="journal article" date="2012" name="Nature">
        <title>The tomato genome sequence provides insights into fleshy fruit evolution.</title>
        <authorList>
            <consortium name="Tomato Genome Consortium"/>
        </authorList>
    </citation>
    <scope>NUCLEOTIDE SEQUENCE [LARGE SCALE GENOMIC DNA]</scope>
    <source>
        <strain evidence="1">cv. Heinz 1706</strain>
    </source>
</reference>
<accession>A0A3Q7JML1</accession>
<keyword evidence="2" id="KW-1185">Reference proteome</keyword>
<evidence type="ECO:0000313" key="1">
    <source>
        <dbReference type="EnsemblPlants" id="Solyc11g045527.1.1"/>
    </source>
</evidence>